<comment type="caution">
    <text evidence="4">The sequence shown here is derived from an EMBL/GenBank/DDBJ whole genome shotgun (WGS) entry which is preliminary data.</text>
</comment>
<dbReference type="GO" id="GO:0042995">
    <property type="term" value="C:cell projection"/>
    <property type="evidence" value="ECO:0007669"/>
    <property type="project" value="UniProtKB-SubCell"/>
</dbReference>
<dbReference type="OrthoDB" id="406044at2759"/>
<dbReference type="PANTHER" id="PTHR46614:SF1">
    <property type="entry name" value="MORN REPEAT-CONTAINING PROTEIN 4"/>
    <property type="match status" value="1"/>
</dbReference>
<dbReference type="Gene3D" id="2.20.110.10">
    <property type="entry name" value="Histone H3 K4-specific methyltransferase SET7/9 N-terminal domain"/>
    <property type="match status" value="1"/>
</dbReference>
<evidence type="ECO:0000256" key="1">
    <source>
        <dbReference type="ARBA" id="ARBA00004316"/>
    </source>
</evidence>
<evidence type="ECO:0000313" key="4">
    <source>
        <dbReference type="EMBL" id="GBP40601.1"/>
    </source>
</evidence>
<keyword evidence="3" id="KW-0966">Cell projection</keyword>
<sequence>MAYSLVWHTQRRLPVRRRVRTVPSDLGVRAQIPQPLLPTTTNKSCKVNTRFAVSPRAGRGGPLSFIVFVVDPGVVKTGAYKYEDGTRYVGEWSAKGQKHGMGHLALPDGTRYDGALIAGLCSGLGVMAFPDGAK</sequence>
<keyword evidence="2" id="KW-0677">Repeat</keyword>
<name>A0A4C1VPK7_EUMVA</name>
<keyword evidence="5" id="KW-1185">Reference proteome</keyword>
<evidence type="ECO:0000256" key="2">
    <source>
        <dbReference type="ARBA" id="ARBA00022737"/>
    </source>
</evidence>
<dbReference type="InterPro" id="IPR003409">
    <property type="entry name" value="MORN"/>
</dbReference>
<dbReference type="Proteomes" id="UP000299102">
    <property type="component" value="Unassembled WGS sequence"/>
</dbReference>
<comment type="subcellular location">
    <subcellularLocation>
        <location evidence="1">Cell projection</location>
    </subcellularLocation>
</comment>
<proteinExistence type="predicted"/>
<dbReference type="Pfam" id="PF02493">
    <property type="entry name" value="MORN"/>
    <property type="match status" value="2"/>
</dbReference>
<organism evidence="4 5">
    <name type="scientific">Eumeta variegata</name>
    <name type="common">Bagworm moth</name>
    <name type="synonym">Eumeta japonica</name>
    <dbReference type="NCBI Taxonomy" id="151549"/>
    <lineage>
        <taxon>Eukaryota</taxon>
        <taxon>Metazoa</taxon>
        <taxon>Ecdysozoa</taxon>
        <taxon>Arthropoda</taxon>
        <taxon>Hexapoda</taxon>
        <taxon>Insecta</taxon>
        <taxon>Pterygota</taxon>
        <taxon>Neoptera</taxon>
        <taxon>Endopterygota</taxon>
        <taxon>Lepidoptera</taxon>
        <taxon>Glossata</taxon>
        <taxon>Ditrysia</taxon>
        <taxon>Tineoidea</taxon>
        <taxon>Psychidae</taxon>
        <taxon>Oiketicinae</taxon>
        <taxon>Eumeta</taxon>
    </lineage>
</organism>
<accession>A0A4C1VPK7</accession>
<dbReference type="InterPro" id="IPR052315">
    <property type="entry name" value="MORN4"/>
</dbReference>
<dbReference type="PANTHER" id="PTHR46614">
    <property type="entry name" value="MORN REPEAT-CONTAINING PROTEIN 4"/>
    <property type="match status" value="1"/>
</dbReference>
<dbReference type="SMART" id="SM00698">
    <property type="entry name" value="MORN"/>
    <property type="match status" value="2"/>
</dbReference>
<dbReference type="GO" id="GO:0048678">
    <property type="term" value="P:response to axon injury"/>
    <property type="evidence" value="ECO:0007669"/>
    <property type="project" value="TreeGrafter"/>
</dbReference>
<protein>
    <submittedName>
        <fullName evidence="4">MORN repeat-containing protein 4 homolog</fullName>
    </submittedName>
</protein>
<dbReference type="EMBL" id="BGZK01000384">
    <property type="protein sequence ID" value="GBP40601.1"/>
    <property type="molecule type" value="Genomic_DNA"/>
</dbReference>
<dbReference type="SUPFAM" id="SSF82185">
    <property type="entry name" value="Histone H3 K4-specific methyltransferase SET7/9 N-terminal domain"/>
    <property type="match status" value="1"/>
</dbReference>
<reference evidence="4 5" key="1">
    <citation type="journal article" date="2019" name="Commun. Biol.">
        <title>The bagworm genome reveals a unique fibroin gene that provides high tensile strength.</title>
        <authorList>
            <person name="Kono N."/>
            <person name="Nakamura H."/>
            <person name="Ohtoshi R."/>
            <person name="Tomita M."/>
            <person name="Numata K."/>
            <person name="Arakawa K."/>
        </authorList>
    </citation>
    <scope>NUCLEOTIDE SEQUENCE [LARGE SCALE GENOMIC DNA]</scope>
</reference>
<dbReference type="STRING" id="151549.A0A4C1VPK7"/>
<evidence type="ECO:0000256" key="3">
    <source>
        <dbReference type="ARBA" id="ARBA00023273"/>
    </source>
</evidence>
<evidence type="ECO:0000313" key="5">
    <source>
        <dbReference type="Proteomes" id="UP000299102"/>
    </source>
</evidence>
<dbReference type="AlphaFoldDB" id="A0A4C1VPK7"/>
<gene>
    <name evidence="4" type="primary">rtp</name>
    <name evidence="4" type="ORF">EVAR_41681_1</name>
</gene>